<name>A0A835THI1_9CHLO</name>
<dbReference type="AlphaFoldDB" id="A0A835THI1"/>
<dbReference type="GO" id="GO:0031080">
    <property type="term" value="C:nuclear pore outer ring"/>
    <property type="evidence" value="ECO:0007669"/>
    <property type="project" value="TreeGrafter"/>
</dbReference>
<feature type="region of interest" description="Disordered" evidence="8">
    <location>
        <begin position="978"/>
        <end position="1011"/>
    </location>
</feature>
<accession>A0A835THI1</accession>
<organism evidence="9 10">
    <name type="scientific">Chlamydomonas schloesseri</name>
    <dbReference type="NCBI Taxonomy" id="2026947"/>
    <lineage>
        <taxon>Eukaryota</taxon>
        <taxon>Viridiplantae</taxon>
        <taxon>Chlorophyta</taxon>
        <taxon>core chlorophytes</taxon>
        <taxon>Chlorophyceae</taxon>
        <taxon>CS clade</taxon>
        <taxon>Chlamydomonadales</taxon>
        <taxon>Chlamydomonadaceae</taxon>
        <taxon>Chlamydomonas</taxon>
    </lineage>
</organism>
<dbReference type="EMBL" id="JAEHOD010000038">
    <property type="protein sequence ID" value="KAG2440449.1"/>
    <property type="molecule type" value="Genomic_DNA"/>
</dbReference>
<dbReference type="OrthoDB" id="546417at2759"/>
<reference evidence="9" key="1">
    <citation type="journal article" date="2020" name="bioRxiv">
        <title>Comparative genomics of Chlamydomonas.</title>
        <authorList>
            <person name="Craig R.J."/>
            <person name="Hasan A.R."/>
            <person name="Ness R.W."/>
            <person name="Keightley P.D."/>
        </authorList>
    </citation>
    <scope>NUCLEOTIDE SEQUENCE</scope>
    <source>
        <strain evidence="9">CCAP 11/173</strain>
    </source>
</reference>
<dbReference type="Gene3D" id="1.10.3450.20">
    <property type="match status" value="1"/>
</dbReference>
<keyword evidence="6" id="KW-0906">Nuclear pore complex</keyword>
<dbReference type="Proteomes" id="UP000613740">
    <property type="component" value="Unassembled WGS sequence"/>
</dbReference>
<evidence type="ECO:0000256" key="3">
    <source>
        <dbReference type="ARBA" id="ARBA00022816"/>
    </source>
</evidence>
<evidence type="ECO:0000256" key="2">
    <source>
        <dbReference type="ARBA" id="ARBA00022448"/>
    </source>
</evidence>
<keyword evidence="4" id="KW-0653">Protein transport</keyword>
<dbReference type="PANTHER" id="PTHR13003">
    <property type="entry name" value="NUP107-RELATED"/>
    <property type="match status" value="1"/>
</dbReference>
<sequence>MDIDLPSLAAGQHRASLEEELGAVFAALLADSKGARDVVADIHEVCARRAEALRAEAAEQLHRPARHMALKAVADEMEAQAATWQLLFCLHCDEAAPAGEGGPLVRDGGGAMLYRQRLADAVVTEPELARCARVVAWLESLAEEAQRRGGAGGVGGGGGAASFQPQEALWYETKTEMRAGTGSVVSELDPDAPSRTGRPLHPSNARSQERLMGRVWQLLRAGKTPEVLELCAAVGQPWRAAALGGGGPWGALPVGAAAAEADEAMAEDVQAEELADEVSNGAGTLLALWRWAALQAAGGAAGGGGSDGAWRLERAVFGELGDSAAAAAPACGTWEDFAWSYCRSWLESQLTRAVPPEPHSAPDLVAGDAVAAALTRCGVPPAAAQRSVEAALSVVLGTHHGAGGAAAGAAGAAAEAAAATAAAAVAAAQQDAAGAPAAAAAVAAANAAAAVAAAAGARAGGGFAAMFAHHVMAPAAMAAAGPPAVQSLRQVQGLLVAGDMGDLASHLYGALVDRAGGAAGGGGGAAADAGGDDAGGGAATNPERRWRATALAAHMLLVLEGLGVLGGGGGGAGAGGAPGGAAAMLLDPFEAHKTSDLAQRLLTYYAATLLERGQLGLAPPYLCCLRPGLRGQLTGELLAAHTRRLTGLAAPDADAAGTANSSSAAAAAEAAAASRAAADAECYGAYLALEHWFRRCWERQAQPAAALASSLSTDIRPNELRLQLATFAVSCRHSAAYGPAARARVARWLAYPYIAALQAATAEDEERRAAAAAAADGGGGTAAAAAASESDVAAREAALLAGAAAGLDPLAALDVLDFANCCCCELALGDDVTAAAGQLLFEEVLPPGIDDAALLIADSLESGERAAVTAAAGEGGEAAADGGAALRLAAALRAQAAELASWRLYFGLDGQLARWLSRHEMAGAGEEAALAADGCALLHDYLEQLLAPGWMRDLATCSRALEAAAAGGGGGAVRVSLTVTSPPGPGAAQVPTAQGAGGGGGGGGWGQPTAPYPELQGAALLEFQLALESGLRRAAAAAGLTAAASPSSPSNSAAAAGSARPAPSIEVVVEGPAAEGAPLPQGHVTVHLAAAAEPRSWAALVSLLCGAVRGGLPGVPPLLLVALQADRATSLAVCRRCCVGQAVMRCAALRLSLVALGADAESPATGPQLLEMLAAPPEAATPSSASLSCDGGGGGSRAGDLVAAAAAGNGAGGLLELLAPGQLQQLLAVEADTVVRHLRNRQAGRRLRQ</sequence>
<dbReference type="InterPro" id="IPR007252">
    <property type="entry name" value="Nup84/Nup107"/>
</dbReference>
<comment type="subcellular location">
    <subcellularLocation>
        <location evidence="1">Nucleus</location>
        <location evidence="1">Nuclear pore complex</location>
    </subcellularLocation>
</comment>
<evidence type="ECO:0000256" key="5">
    <source>
        <dbReference type="ARBA" id="ARBA00023010"/>
    </source>
</evidence>
<gene>
    <name evidence="9" type="ORF">HYH02_010331</name>
</gene>
<protein>
    <recommendedName>
        <fullName evidence="11">Nuclear pore complex protein</fullName>
    </recommendedName>
</protein>
<evidence type="ECO:0000256" key="1">
    <source>
        <dbReference type="ARBA" id="ARBA00004567"/>
    </source>
</evidence>
<keyword evidence="5" id="KW-0811">Translocation</keyword>
<proteinExistence type="predicted"/>
<comment type="caution">
    <text evidence="9">The sequence shown here is derived from an EMBL/GenBank/DDBJ whole genome shotgun (WGS) entry which is preliminary data.</text>
</comment>
<evidence type="ECO:0000313" key="10">
    <source>
        <dbReference type="Proteomes" id="UP000613740"/>
    </source>
</evidence>
<keyword evidence="2" id="KW-0813">Transport</keyword>
<evidence type="ECO:0008006" key="11">
    <source>
        <dbReference type="Google" id="ProtNLM"/>
    </source>
</evidence>
<dbReference type="GO" id="GO:0006606">
    <property type="term" value="P:protein import into nucleus"/>
    <property type="evidence" value="ECO:0007669"/>
    <property type="project" value="TreeGrafter"/>
</dbReference>
<evidence type="ECO:0000256" key="7">
    <source>
        <dbReference type="ARBA" id="ARBA00023242"/>
    </source>
</evidence>
<feature type="compositionally biased region" description="Gly residues" evidence="8">
    <location>
        <begin position="995"/>
        <end position="1006"/>
    </location>
</feature>
<evidence type="ECO:0000313" key="9">
    <source>
        <dbReference type="EMBL" id="KAG2440449.1"/>
    </source>
</evidence>
<keyword evidence="10" id="KW-1185">Reference proteome</keyword>
<evidence type="ECO:0000256" key="6">
    <source>
        <dbReference type="ARBA" id="ARBA00023132"/>
    </source>
</evidence>
<dbReference type="PANTHER" id="PTHR13003:SF2">
    <property type="entry name" value="NUCLEAR PORE COMPLEX PROTEIN NUP107"/>
    <property type="match status" value="1"/>
</dbReference>
<feature type="region of interest" description="Disordered" evidence="8">
    <location>
        <begin position="183"/>
        <end position="207"/>
    </location>
</feature>
<keyword evidence="7" id="KW-0539">Nucleus</keyword>
<dbReference type="GO" id="GO:0017056">
    <property type="term" value="F:structural constituent of nuclear pore"/>
    <property type="evidence" value="ECO:0007669"/>
    <property type="project" value="InterPro"/>
</dbReference>
<evidence type="ECO:0000256" key="8">
    <source>
        <dbReference type="SAM" id="MobiDB-lite"/>
    </source>
</evidence>
<dbReference type="GO" id="GO:0000973">
    <property type="term" value="P:post-transcriptional tethering of RNA polymerase II gene DNA at nuclear periphery"/>
    <property type="evidence" value="ECO:0007669"/>
    <property type="project" value="TreeGrafter"/>
</dbReference>
<dbReference type="GO" id="GO:0006406">
    <property type="term" value="P:mRNA export from nucleus"/>
    <property type="evidence" value="ECO:0007669"/>
    <property type="project" value="TreeGrafter"/>
</dbReference>
<dbReference type="Pfam" id="PF04121">
    <property type="entry name" value="Nup84_Nup100"/>
    <property type="match status" value="1"/>
</dbReference>
<evidence type="ECO:0000256" key="4">
    <source>
        <dbReference type="ARBA" id="ARBA00022927"/>
    </source>
</evidence>
<keyword evidence="3" id="KW-0509">mRNA transport</keyword>